<feature type="coiled-coil region" evidence="1">
    <location>
        <begin position="75"/>
        <end position="102"/>
    </location>
</feature>
<evidence type="ECO:0000259" key="2">
    <source>
        <dbReference type="Pfam" id="PF02514"/>
    </source>
</evidence>
<dbReference type="PANTHER" id="PTHR44119:SF1">
    <property type="entry name" value="MAGNESIUM-CHELATASE SUBUNIT CHLH, CHLOROPLASTIC"/>
    <property type="match status" value="1"/>
</dbReference>
<evidence type="ECO:0000313" key="4">
    <source>
        <dbReference type="Proteomes" id="UP000243459"/>
    </source>
</evidence>
<protein>
    <recommendedName>
        <fullName evidence="2">CobN/magnesium chelatase domain-containing protein</fullName>
    </recommendedName>
</protein>
<accession>A0A1R3L6Y7</accession>
<keyword evidence="1" id="KW-0175">Coiled coil</keyword>
<dbReference type="PANTHER" id="PTHR44119">
    <property type="entry name" value="MAGNESIUM-CHELATASE SUBUNIT CHLH, CHLOROPLASTIC"/>
    <property type="match status" value="1"/>
</dbReference>
<name>A0A1R3L6Y7_ASPOF</name>
<reference evidence="4" key="1">
    <citation type="journal article" date="2017" name="Nat. Commun.">
        <title>The asparagus genome sheds light on the origin and evolution of a young Y chromosome.</title>
        <authorList>
            <person name="Harkess A."/>
            <person name="Zhou J."/>
            <person name="Xu C."/>
            <person name="Bowers J.E."/>
            <person name="Van der Hulst R."/>
            <person name="Ayyampalayam S."/>
            <person name="Mercati F."/>
            <person name="Riccardi P."/>
            <person name="McKain M.R."/>
            <person name="Kakrana A."/>
            <person name="Tang H."/>
            <person name="Ray J."/>
            <person name="Groenendijk J."/>
            <person name="Arikit S."/>
            <person name="Mathioni S.M."/>
            <person name="Nakano M."/>
            <person name="Shan H."/>
            <person name="Telgmann-Rauber A."/>
            <person name="Kanno A."/>
            <person name="Yue Z."/>
            <person name="Chen H."/>
            <person name="Li W."/>
            <person name="Chen Y."/>
            <person name="Xu X."/>
            <person name="Zhang Y."/>
            <person name="Luo S."/>
            <person name="Chen H."/>
            <person name="Gao J."/>
            <person name="Mao Z."/>
            <person name="Pires J.C."/>
            <person name="Luo M."/>
            <person name="Kudrna D."/>
            <person name="Wing R.A."/>
            <person name="Meyers B.C."/>
            <person name="Yi K."/>
            <person name="Kong H."/>
            <person name="Lavrijsen P."/>
            <person name="Sunseri F."/>
            <person name="Falavigna A."/>
            <person name="Ye Y."/>
            <person name="Leebens-Mack J.H."/>
            <person name="Chen G."/>
        </authorList>
    </citation>
    <scope>NUCLEOTIDE SEQUENCE [LARGE SCALE GENOMIC DNA]</scope>
    <source>
        <strain evidence="4">cv. DH0086</strain>
    </source>
</reference>
<organism evidence="3 4">
    <name type="scientific">Asparagus officinalis</name>
    <name type="common">Garden asparagus</name>
    <dbReference type="NCBI Taxonomy" id="4686"/>
    <lineage>
        <taxon>Eukaryota</taxon>
        <taxon>Viridiplantae</taxon>
        <taxon>Streptophyta</taxon>
        <taxon>Embryophyta</taxon>
        <taxon>Tracheophyta</taxon>
        <taxon>Spermatophyta</taxon>
        <taxon>Magnoliopsida</taxon>
        <taxon>Liliopsida</taxon>
        <taxon>Asparagales</taxon>
        <taxon>Asparagaceae</taxon>
        <taxon>Asparagoideae</taxon>
        <taxon>Asparagus</taxon>
    </lineage>
</organism>
<dbReference type="GO" id="GO:0009507">
    <property type="term" value="C:chloroplast"/>
    <property type="evidence" value="ECO:0007669"/>
    <property type="project" value="TreeGrafter"/>
</dbReference>
<dbReference type="AlphaFoldDB" id="A0A1R3L6Y7"/>
<dbReference type="Gramene" id="ONK55380">
    <property type="protein sequence ID" value="ONK55380"/>
    <property type="gene ID" value="A4U43_UnF4160"/>
</dbReference>
<proteinExistence type="predicted"/>
<dbReference type="Proteomes" id="UP000243459">
    <property type="component" value="Unassembled WGS sequence"/>
</dbReference>
<feature type="domain" description="CobN/magnesium chelatase" evidence="2">
    <location>
        <begin position="1"/>
        <end position="81"/>
    </location>
</feature>
<keyword evidence="4" id="KW-1185">Reference proteome</keyword>
<evidence type="ECO:0000256" key="1">
    <source>
        <dbReference type="SAM" id="Coils"/>
    </source>
</evidence>
<gene>
    <name evidence="3" type="ORF">A4U43_UnF4160</name>
</gene>
<dbReference type="EMBL" id="KV863522">
    <property type="protein sequence ID" value="ONK55380.1"/>
    <property type="molecule type" value="Genomic_DNA"/>
</dbReference>
<sequence>MMSSGYEGVREIEKRLTNTVGWSATSGQVDNWVYEEANTTFIKDEEMLKRLMETNPNSFRKMVQTFLEASGRGYWETSEENLEKLRQLYSEVEDKIEGIDRGTPKSFTALSDSSISFGEGLELASNGIWKNDGEWRLWLRLAGIDLAREGTDVGAAEGEFVALSTLKVGEKEGTLSRMKEVALIQ</sequence>
<dbReference type="Pfam" id="PF02514">
    <property type="entry name" value="CobN-Mg_chel"/>
    <property type="match status" value="1"/>
</dbReference>
<dbReference type="InterPro" id="IPR003672">
    <property type="entry name" value="CobN/Mg_chltase"/>
</dbReference>
<evidence type="ECO:0000313" key="3">
    <source>
        <dbReference type="EMBL" id="ONK55380.1"/>
    </source>
</evidence>